<accession>A0ABD4TJI1</accession>
<dbReference type="AlphaFoldDB" id="A0ABD4TJI1"/>
<dbReference type="Gene3D" id="3.20.20.70">
    <property type="entry name" value="Aldolase class I"/>
    <property type="match status" value="1"/>
</dbReference>
<dbReference type="HAMAP" id="MF_00131">
    <property type="entry name" value="Trp_synth_alpha"/>
    <property type="match status" value="1"/>
</dbReference>
<protein>
    <recommendedName>
        <fullName evidence="9">Tryptophan synthase alpha chain</fullName>
        <ecNumber evidence="9">4.2.1.20</ecNumber>
    </recommendedName>
</protein>
<organism evidence="11 12">
    <name type="scientific">Methanocalculus taiwanensis</name>
    <dbReference type="NCBI Taxonomy" id="106207"/>
    <lineage>
        <taxon>Archaea</taxon>
        <taxon>Methanobacteriati</taxon>
        <taxon>Methanobacteriota</taxon>
        <taxon>Stenosarchaea group</taxon>
        <taxon>Methanomicrobia</taxon>
        <taxon>Methanomicrobiales</taxon>
        <taxon>Methanocalculaceae</taxon>
        <taxon>Methanocalculus</taxon>
    </lineage>
</organism>
<dbReference type="CDD" id="cd04724">
    <property type="entry name" value="Tryptophan_synthase_alpha"/>
    <property type="match status" value="1"/>
</dbReference>
<evidence type="ECO:0000313" key="12">
    <source>
        <dbReference type="Proteomes" id="UP001524383"/>
    </source>
</evidence>
<evidence type="ECO:0000256" key="4">
    <source>
        <dbReference type="ARBA" id="ARBA00022605"/>
    </source>
</evidence>
<dbReference type="InterPro" id="IPR011060">
    <property type="entry name" value="RibuloseP-bd_barrel"/>
</dbReference>
<evidence type="ECO:0000256" key="9">
    <source>
        <dbReference type="HAMAP-Rule" id="MF_00131"/>
    </source>
</evidence>
<evidence type="ECO:0000256" key="7">
    <source>
        <dbReference type="ARBA" id="ARBA00023239"/>
    </source>
</evidence>
<dbReference type="GO" id="GO:0004834">
    <property type="term" value="F:tryptophan synthase activity"/>
    <property type="evidence" value="ECO:0007669"/>
    <property type="project" value="UniProtKB-UniRule"/>
</dbReference>
<proteinExistence type="inferred from homology"/>
<dbReference type="RefSeq" id="WP_255331418.1">
    <property type="nucleotide sequence ID" value="NZ_VOTZ01000001.1"/>
</dbReference>
<dbReference type="Pfam" id="PF00290">
    <property type="entry name" value="Trp_syntA"/>
    <property type="match status" value="1"/>
</dbReference>
<comment type="catalytic activity">
    <reaction evidence="8 9">
        <text>(1S,2R)-1-C-(indol-3-yl)glycerol 3-phosphate + L-serine = D-glyceraldehyde 3-phosphate + L-tryptophan + H2O</text>
        <dbReference type="Rhea" id="RHEA:10532"/>
        <dbReference type="ChEBI" id="CHEBI:15377"/>
        <dbReference type="ChEBI" id="CHEBI:33384"/>
        <dbReference type="ChEBI" id="CHEBI:57912"/>
        <dbReference type="ChEBI" id="CHEBI:58866"/>
        <dbReference type="ChEBI" id="CHEBI:59776"/>
        <dbReference type="EC" id="4.2.1.20"/>
    </reaction>
</comment>
<comment type="similarity">
    <text evidence="9 10">Belongs to the TrpA family.</text>
</comment>
<evidence type="ECO:0000256" key="10">
    <source>
        <dbReference type="RuleBase" id="RU003662"/>
    </source>
</evidence>
<evidence type="ECO:0000256" key="2">
    <source>
        <dbReference type="ARBA" id="ARBA00004733"/>
    </source>
</evidence>
<evidence type="ECO:0000256" key="1">
    <source>
        <dbReference type="ARBA" id="ARBA00003365"/>
    </source>
</evidence>
<dbReference type="SUPFAM" id="SSF51366">
    <property type="entry name" value="Ribulose-phoshate binding barrel"/>
    <property type="match status" value="1"/>
</dbReference>
<dbReference type="InterPro" id="IPR002028">
    <property type="entry name" value="Trp_synthase_suA"/>
</dbReference>
<evidence type="ECO:0000256" key="3">
    <source>
        <dbReference type="ARBA" id="ARBA00011270"/>
    </source>
</evidence>
<evidence type="ECO:0000256" key="8">
    <source>
        <dbReference type="ARBA" id="ARBA00049047"/>
    </source>
</evidence>
<comment type="function">
    <text evidence="1 9">The alpha subunit is responsible for the aldol cleavage of indoleglycerol phosphate to indole and glyceraldehyde 3-phosphate.</text>
</comment>
<comment type="caution">
    <text evidence="11">The sequence shown here is derived from an EMBL/GenBank/DDBJ whole genome shotgun (WGS) entry which is preliminary data.</text>
</comment>
<name>A0ABD4TJI1_9EURY</name>
<keyword evidence="7 9" id="KW-0456">Lyase</keyword>
<dbReference type="PANTHER" id="PTHR43406:SF1">
    <property type="entry name" value="TRYPTOPHAN SYNTHASE ALPHA CHAIN, CHLOROPLASTIC"/>
    <property type="match status" value="1"/>
</dbReference>
<gene>
    <name evidence="9 11" type="primary">trpA</name>
    <name evidence="11" type="ORF">FTO68_00680</name>
</gene>
<feature type="active site" description="Proton acceptor" evidence="9">
    <location>
        <position position="57"/>
    </location>
</feature>
<dbReference type="NCBIfam" id="TIGR00262">
    <property type="entry name" value="trpA"/>
    <property type="match status" value="1"/>
</dbReference>
<keyword evidence="5 9" id="KW-0822">Tryptophan biosynthesis</keyword>
<reference evidence="11 12" key="1">
    <citation type="submission" date="2019-08" db="EMBL/GenBank/DDBJ databases">
        <authorList>
            <person name="Chen S.-C."/>
            <person name="Lai M.-C."/>
            <person name="You Y.-T."/>
        </authorList>
    </citation>
    <scope>NUCLEOTIDE SEQUENCE [LARGE SCALE GENOMIC DNA]</scope>
    <source>
        <strain evidence="11 12">P2F9704a</strain>
    </source>
</reference>
<evidence type="ECO:0000313" key="11">
    <source>
        <dbReference type="EMBL" id="MCQ1537510.1"/>
    </source>
</evidence>
<comment type="subunit">
    <text evidence="3 9">Tetramer of two alpha and two beta chains.</text>
</comment>
<sequence length="267" mass="28356">MTRIKEVFREKSSPLLIACTVAGDPTPDASLQVIRSMIESGADMIELIVPNTNPVADGPVISRAHERAIRGGIGISGVFSLISAIRRESQIPICLMTYANPLIVRGVSAFIANAASAGADGILVVDMPPEEGELLLSQQMIDPIFIIATTTPPDRREMIGKIGRGFLYIVSAPGVTGKREHLPDDLKQRVIEVKKSTTLPVAVGFGIGSAQTAFEAAAAGADAVIAGSVISGAIERHPDNPDPYVREAIRSIRSGIDRHRFSRSAGR</sequence>
<evidence type="ECO:0000256" key="6">
    <source>
        <dbReference type="ARBA" id="ARBA00023141"/>
    </source>
</evidence>
<keyword evidence="6 9" id="KW-0057">Aromatic amino acid biosynthesis</keyword>
<dbReference type="EC" id="4.2.1.20" evidence="9"/>
<comment type="pathway">
    <text evidence="2 9">Amino-acid biosynthesis; L-tryptophan biosynthesis; L-tryptophan from chorismate: step 5/5.</text>
</comment>
<dbReference type="Proteomes" id="UP001524383">
    <property type="component" value="Unassembled WGS sequence"/>
</dbReference>
<dbReference type="InterPro" id="IPR013785">
    <property type="entry name" value="Aldolase_TIM"/>
</dbReference>
<keyword evidence="12" id="KW-1185">Reference proteome</keyword>
<dbReference type="PANTHER" id="PTHR43406">
    <property type="entry name" value="TRYPTOPHAN SYNTHASE, ALPHA CHAIN"/>
    <property type="match status" value="1"/>
</dbReference>
<evidence type="ECO:0000256" key="5">
    <source>
        <dbReference type="ARBA" id="ARBA00022822"/>
    </source>
</evidence>
<keyword evidence="4 9" id="KW-0028">Amino-acid biosynthesis</keyword>
<dbReference type="EMBL" id="VOTZ01000001">
    <property type="protein sequence ID" value="MCQ1537510.1"/>
    <property type="molecule type" value="Genomic_DNA"/>
</dbReference>
<feature type="active site" description="Proton acceptor" evidence="9">
    <location>
        <position position="46"/>
    </location>
</feature>